<evidence type="ECO:0000256" key="2">
    <source>
        <dbReference type="ARBA" id="ARBA00004323"/>
    </source>
</evidence>
<keyword evidence="14 16" id="KW-1015">Disulfide bond</keyword>
<dbReference type="EnsemblMetazoa" id="XM_014397357.2">
    <property type="protein sequence ID" value="XP_014252843.1"/>
    <property type="gene ID" value="LOC106668516"/>
</dbReference>
<dbReference type="PROSITE" id="PS50231">
    <property type="entry name" value="RICIN_B_LECTIN"/>
    <property type="match status" value="1"/>
</dbReference>
<keyword evidence="11 16" id="KW-1133">Transmembrane helix</keyword>
<dbReference type="CDD" id="cd02510">
    <property type="entry name" value="pp-GalNAc-T"/>
    <property type="match status" value="1"/>
</dbReference>
<proteinExistence type="inferred from homology"/>
<accession>A0A8I6RXV7</accession>
<keyword evidence="5 16" id="KW-0328">Glycosyltransferase</keyword>
<dbReference type="GeneID" id="106668516"/>
<dbReference type="Gene3D" id="3.90.550.10">
    <property type="entry name" value="Spore Coat Polysaccharide Biosynthesis Protein SpsA, Chain A"/>
    <property type="match status" value="1"/>
</dbReference>
<dbReference type="UniPathway" id="UPA00378"/>
<evidence type="ECO:0000256" key="5">
    <source>
        <dbReference type="ARBA" id="ARBA00022676"/>
    </source>
</evidence>
<evidence type="ECO:0000256" key="6">
    <source>
        <dbReference type="ARBA" id="ARBA00022679"/>
    </source>
</evidence>
<keyword evidence="9 16" id="KW-0430">Lectin</keyword>
<evidence type="ECO:0000256" key="7">
    <source>
        <dbReference type="ARBA" id="ARBA00022692"/>
    </source>
</evidence>
<dbReference type="Pfam" id="PF00535">
    <property type="entry name" value="Glycos_transf_2"/>
    <property type="match status" value="1"/>
</dbReference>
<dbReference type="InterPro" id="IPR000772">
    <property type="entry name" value="Ricin_B_lectin"/>
</dbReference>
<evidence type="ECO:0000259" key="17">
    <source>
        <dbReference type="SMART" id="SM00458"/>
    </source>
</evidence>
<reference evidence="18" key="1">
    <citation type="submission" date="2022-01" db="UniProtKB">
        <authorList>
            <consortium name="EnsemblMetazoa"/>
        </authorList>
    </citation>
    <scope>IDENTIFICATION</scope>
</reference>
<evidence type="ECO:0000256" key="12">
    <source>
        <dbReference type="ARBA" id="ARBA00023034"/>
    </source>
</evidence>
<comment type="pathway">
    <text evidence="3 16">Protein modification; protein glycosylation.</text>
</comment>
<dbReference type="FunFam" id="3.90.550.10:FF:000021">
    <property type="entry name" value="Polypeptide N-acetylgalactosaminyltransferase"/>
    <property type="match status" value="1"/>
</dbReference>
<dbReference type="InterPro" id="IPR001173">
    <property type="entry name" value="Glyco_trans_2-like"/>
</dbReference>
<evidence type="ECO:0000256" key="14">
    <source>
        <dbReference type="ARBA" id="ARBA00023157"/>
    </source>
</evidence>
<dbReference type="GO" id="GO:0046872">
    <property type="term" value="F:metal ion binding"/>
    <property type="evidence" value="ECO:0007669"/>
    <property type="project" value="UniProtKB-KW"/>
</dbReference>
<comment type="cofactor">
    <cofactor evidence="1 16">
        <name>Mn(2+)</name>
        <dbReference type="ChEBI" id="CHEBI:29035"/>
    </cofactor>
</comment>
<evidence type="ECO:0000256" key="1">
    <source>
        <dbReference type="ARBA" id="ARBA00001936"/>
    </source>
</evidence>
<dbReference type="AlphaFoldDB" id="A0A8I6RXV7"/>
<evidence type="ECO:0000256" key="4">
    <source>
        <dbReference type="ARBA" id="ARBA00005680"/>
    </source>
</evidence>
<evidence type="ECO:0000256" key="3">
    <source>
        <dbReference type="ARBA" id="ARBA00004922"/>
    </source>
</evidence>
<dbReference type="Pfam" id="PF00652">
    <property type="entry name" value="Ricin_B_lectin"/>
    <property type="match status" value="1"/>
</dbReference>
<evidence type="ECO:0000256" key="15">
    <source>
        <dbReference type="ARBA" id="ARBA00023211"/>
    </source>
</evidence>
<dbReference type="RefSeq" id="XP_014252843.1">
    <property type="nucleotide sequence ID" value="XM_014397357.2"/>
</dbReference>
<dbReference type="InterPro" id="IPR029044">
    <property type="entry name" value="Nucleotide-diphossugar_trans"/>
</dbReference>
<sequence length="573" mass="66933">MIFLLKFRRKYGNLLFFCFISLVGVWIIWTVRIAFNPDDGGESSRLDYWMKRGLWNEKLEEWLKRDEAEIVPHLGDNGVPAYLPKEEEDSAKLVMEKEAFNLLLSNKIPYNRTLLDPRHPRCALKKYSEDLPTTSVIIIFTDERWSSLIRTIHSVLDRTEDKYLENIILVDDASQHDELKDKLDYYIATRLPRKVKLHRLAKRSGLIRARLEGAKLATGNVLVFLDAHCEVTTQWLEPLLARIKENRKAVVVPIIDVIDDKTFEYQNNGGSFNFEVGGFTWNGHFTWIPVSEEEKIRRGSPEAPTRTPTMAGGLFAMDRKYFWDVGSYDDGMDIWGGENLEMSFRVWQCGGIIETIPCSRVGHIFRSFHPYKFPHSKDTHGINTARLVKVWMDEYQRLFFEHRPDLLDENIGDISERLELKRRLKCKPFSWYLQNIYKTKFIPDENVQKWGQVFTIINNMCLDNLQQDEESRCTLGMFPCNHQVVSTQYFSLSNDGELRREFTCAERDLKNNAVVLDKCKGSAEQKWQLNKHGQLIHIMSNLCLDSDKDEAGAGLELKTCNFKKLTQIWQWRH</sequence>
<dbReference type="OrthoDB" id="416652at2759"/>
<evidence type="ECO:0000256" key="10">
    <source>
        <dbReference type="ARBA" id="ARBA00022968"/>
    </source>
</evidence>
<keyword evidence="15 16" id="KW-0464">Manganese</keyword>
<dbReference type="GO" id="GO:0030246">
    <property type="term" value="F:carbohydrate binding"/>
    <property type="evidence" value="ECO:0007669"/>
    <property type="project" value="UniProtKB-KW"/>
</dbReference>
<evidence type="ECO:0000313" key="19">
    <source>
        <dbReference type="Proteomes" id="UP000494040"/>
    </source>
</evidence>
<keyword evidence="7 16" id="KW-0812">Transmembrane</keyword>
<evidence type="ECO:0000313" key="18">
    <source>
        <dbReference type="EnsemblMetazoa" id="XP_014252843.1"/>
    </source>
</evidence>
<evidence type="ECO:0000256" key="16">
    <source>
        <dbReference type="RuleBase" id="RU361242"/>
    </source>
</evidence>
<keyword evidence="10" id="KW-0735">Signal-anchor</keyword>
<comment type="subcellular location">
    <subcellularLocation>
        <location evidence="2 16">Golgi apparatus membrane</location>
        <topology evidence="2 16">Single-pass type II membrane protein</topology>
    </subcellularLocation>
</comment>
<dbReference type="PANTHER" id="PTHR11675:SF43">
    <property type="entry name" value="POLYPEPTIDE N-ACETYLGALACTOSAMINYLTRANSFERASE 1"/>
    <property type="match status" value="1"/>
</dbReference>
<dbReference type="InterPro" id="IPR035992">
    <property type="entry name" value="Ricin_B-like_lectins"/>
</dbReference>
<comment type="similarity">
    <text evidence="4 16">Belongs to the glycosyltransferase 2 family. GalNAc-T subfamily.</text>
</comment>
<dbReference type="OMA" id="DLKFHPD"/>
<keyword evidence="19" id="KW-1185">Reference proteome</keyword>
<organism evidence="18 19">
    <name type="scientific">Cimex lectularius</name>
    <name type="common">Bed bug</name>
    <name type="synonym">Acanthia lectularia</name>
    <dbReference type="NCBI Taxonomy" id="79782"/>
    <lineage>
        <taxon>Eukaryota</taxon>
        <taxon>Metazoa</taxon>
        <taxon>Ecdysozoa</taxon>
        <taxon>Arthropoda</taxon>
        <taxon>Hexapoda</taxon>
        <taxon>Insecta</taxon>
        <taxon>Pterygota</taxon>
        <taxon>Neoptera</taxon>
        <taxon>Paraneoptera</taxon>
        <taxon>Hemiptera</taxon>
        <taxon>Heteroptera</taxon>
        <taxon>Panheteroptera</taxon>
        <taxon>Cimicomorpha</taxon>
        <taxon>Cimicidae</taxon>
        <taxon>Cimex</taxon>
    </lineage>
</organism>
<feature type="domain" description="Ricin B lectin" evidence="17">
    <location>
        <begin position="451"/>
        <end position="572"/>
    </location>
</feature>
<dbReference type="InterPro" id="IPR045885">
    <property type="entry name" value="GalNAc-T"/>
</dbReference>
<name>A0A8I6RXV7_CIMLE</name>
<keyword evidence="12 16" id="KW-0333">Golgi apparatus</keyword>
<dbReference type="SUPFAM" id="SSF53448">
    <property type="entry name" value="Nucleotide-diphospho-sugar transferases"/>
    <property type="match status" value="1"/>
</dbReference>
<dbReference type="SMART" id="SM00458">
    <property type="entry name" value="RICIN"/>
    <property type="match status" value="1"/>
</dbReference>
<keyword evidence="6 16" id="KW-0808">Transferase</keyword>
<keyword evidence="8" id="KW-0479">Metal-binding</keyword>
<feature type="transmembrane region" description="Helical" evidence="16">
    <location>
        <begin position="12"/>
        <end position="35"/>
    </location>
</feature>
<dbReference type="Proteomes" id="UP000494040">
    <property type="component" value="Unassembled WGS sequence"/>
</dbReference>
<dbReference type="EC" id="2.4.1.-" evidence="16"/>
<evidence type="ECO:0000256" key="11">
    <source>
        <dbReference type="ARBA" id="ARBA00022989"/>
    </source>
</evidence>
<evidence type="ECO:0000256" key="9">
    <source>
        <dbReference type="ARBA" id="ARBA00022734"/>
    </source>
</evidence>
<keyword evidence="13 16" id="KW-0472">Membrane</keyword>
<dbReference type="GO" id="GO:0006493">
    <property type="term" value="P:protein O-linked glycosylation"/>
    <property type="evidence" value="ECO:0007669"/>
    <property type="project" value="TreeGrafter"/>
</dbReference>
<dbReference type="GO" id="GO:0000139">
    <property type="term" value="C:Golgi membrane"/>
    <property type="evidence" value="ECO:0007669"/>
    <property type="project" value="UniProtKB-SubCell"/>
</dbReference>
<evidence type="ECO:0000256" key="8">
    <source>
        <dbReference type="ARBA" id="ARBA00022723"/>
    </source>
</evidence>
<protein>
    <recommendedName>
        <fullName evidence="16">Polypeptide N-acetylgalactosaminyltransferase</fullName>
        <ecNumber evidence="16">2.4.1.-</ecNumber>
    </recommendedName>
    <alternativeName>
        <fullName evidence="16">Protein-UDP acetylgalactosaminyltransferase</fullName>
    </alternativeName>
</protein>
<evidence type="ECO:0000256" key="13">
    <source>
        <dbReference type="ARBA" id="ARBA00023136"/>
    </source>
</evidence>
<dbReference type="SUPFAM" id="SSF50370">
    <property type="entry name" value="Ricin B-like lectins"/>
    <property type="match status" value="1"/>
</dbReference>
<dbReference type="PANTHER" id="PTHR11675">
    <property type="entry name" value="N-ACETYLGALACTOSAMINYLTRANSFERASE"/>
    <property type="match status" value="1"/>
</dbReference>
<dbReference type="Gene3D" id="2.80.10.50">
    <property type="match status" value="1"/>
</dbReference>
<dbReference type="GO" id="GO:0004653">
    <property type="term" value="F:polypeptide N-acetylgalactosaminyltransferase activity"/>
    <property type="evidence" value="ECO:0007669"/>
    <property type="project" value="UniProtKB-ARBA"/>
</dbReference>
<dbReference type="KEGG" id="clec:106668516"/>